<dbReference type="SUPFAM" id="SSF53474">
    <property type="entry name" value="alpha/beta-Hydrolases"/>
    <property type="match status" value="1"/>
</dbReference>
<dbReference type="AlphaFoldDB" id="A0A1X6MTF7"/>
<dbReference type="InterPro" id="IPR002925">
    <property type="entry name" value="Dienelactn_hydro"/>
</dbReference>
<evidence type="ECO:0000313" key="3">
    <source>
        <dbReference type="Proteomes" id="UP000194127"/>
    </source>
</evidence>
<proteinExistence type="predicted"/>
<keyword evidence="3" id="KW-1185">Reference proteome</keyword>
<gene>
    <name evidence="2" type="ORF">POSPLADRAFT_1048156</name>
</gene>
<dbReference type="STRING" id="670580.A0A1X6MTF7"/>
<reference evidence="2 3" key="1">
    <citation type="submission" date="2017-04" db="EMBL/GenBank/DDBJ databases">
        <title>Genome Sequence of the Model Brown-Rot Fungus Postia placenta SB12.</title>
        <authorList>
            <consortium name="DOE Joint Genome Institute"/>
            <person name="Gaskell J."/>
            <person name="Kersten P."/>
            <person name="Larrondo L.F."/>
            <person name="Canessa P."/>
            <person name="Martinez D."/>
            <person name="Hibbett D."/>
            <person name="Schmoll M."/>
            <person name="Kubicek C.P."/>
            <person name="Martinez A.T."/>
            <person name="Yadav J."/>
            <person name="Master E."/>
            <person name="Magnuson J.K."/>
            <person name="James T."/>
            <person name="Yaver D."/>
            <person name="Berka R."/>
            <person name="Labutti K."/>
            <person name="Lipzen A."/>
            <person name="Aerts A."/>
            <person name="Barry K."/>
            <person name="Henrissat B."/>
            <person name="Blanchette R."/>
            <person name="Grigoriev I."/>
            <person name="Cullen D."/>
        </authorList>
    </citation>
    <scope>NUCLEOTIDE SEQUENCE [LARGE SCALE GENOMIC DNA]</scope>
    <source>
        <strain evidence="2 3">MAD-698-R-SB12</strain>
    </source>
</reference>
<evidence type="ECO:0000259" key="1">
    <source>
        <dbReference type="Pfam" id="PF01738"/>
    </source>
</evidence>
<dbReference type="GeneID" id="36324400"/>
<organism evidence="2 3">
    <name type="scientific">Postia placenta MAD-698-R-SB12</name>
    <dbReference type="NCBI Taxonomy" id="670580"/>
    <lineage>
        <taxon>Eukaryota</taxon>
        <taxon>Fungi</taxon>
        <taxon>Dikarya</taxon>
        <taxon>Basidiomycota</taxon>
        <taxon>Agaricomycotina</taxon>
        <taxon>Agaricomycetes</taxon>
        <taxon>Polyporales</taxon>
        <taxon>Adustoporiaceae</taxon>
        <taxon>Rhodonia</taxon>
    </lineage>
</organism>
<dbReference type="Proteomes" id="UP000194127">
    <property type="component" value="Unassembled WGS sequence"/>
</dbReference>
<dbReference type="RefSeq" id="XP_024336452.1">
    <property type="nucleotide sequence ID" value="XM_024479450.1"/>
</dbReference>
<dbReference type="GO" id="GO:0016787">
    <property type="term" value="F:hydrolase activity"/>
    <property type="evidence" value="ECO:0007669"/>
    <property type="project" value="InterPro"/>
</dbReference>
<dbReference type="InterPro" id="IPR029058">
    <property type="entry name" value="AB_hydrolase_fold"/>
</dbReference>
<feature type="domain" description="Dienelactone hydrolase" evidence="1">
    <location>
        <begin position="30"/>
        <end position="256"/>
    </location>
</feature>
<evidence type="ECO:0000313" key="2">
    <source>
        <dbReference type="EMBL" id="OSX59658.1"/>
    </source>
</evidence>
<dbReference type="OrthoDB" id="10019231at2759"/>
<dbReference type="PANTHER" id="PTHR17630:SF105">
    <property type="entry name" value="DIENELACTONE HYDROLASE FAMILY PROTEIN (AFU_ORTHOLOGUE AFUA_4G08790)"/>
    <property type="match status" value="1"/>
</dbReference>
<sequence length="264" mass="28973">MACVDCVSGNVHTGTPVGEEITLAGLSTYATGDPNSQRIVVFGIDVFGWRFVNTRLLADEYATRGFRVYIPDLFDGYEHPQWTLNAAAEDNPSFFLKLLKPLILLTVVPFVLRNSKSAQSAKIGGLLAHLRAAAPPAAKVGFIGYCWGGRYALTMNAQFDATVAAHPSLVAFPAELDGISRPVMFLLGEHDHGFDGARGRETEKILKARGLPAVEVRVYDGVNHGWTIRCNMDDPKQREARDDAKERAIGWFEKYLGVESESES</sequence>
<dbReference type="Pfam" id="PF01738">
    <property type="entry name" value="DLH"/>
    <property type="match status" value="1"/>
</dbReference>
<dbReference type="Gene3D" id="3.40.50.1820">
    <property type="entry name" value="alpha/beta hydrolase"/>
    <property type="match status" value="1"/>
</dbReference>
<accession>A0A1X6MTF7</accession>
<dbReference type="PANTHER" id="PTHR17630">
    <property type="entry name" value="DIENELACTONE HYDROLASE"/>
    <property type="match status" value="1"/>
</dbReference>
<name>A0A1X6MTF7_9APHY</name>
<protein>
    <recommendedName>
        <fullName evidence="1">Dienelactone hydrolase domain-containing protein</fullName>
    </recommendedName>
</protein>
<dbReference type="EMBL" id="KZ110601">
    <property type="protein sequence ID" value="OSX59658.1"/>
    <property type="molecule type" value="Genomic_DNA"/>
</dbReference>